<proteinExistence type="predicted"/>
<dbReference type="AlphaFoldDB" id="A0AAD7J4J6"/>
<feature type="compositionally biased region" description="Basic and acidic residues" evidence="1">
    <location>
        <begin position="586"/>
        <end position="611"/>
    </location>
</feature>
<protein>
    <recommendedName>
        <fullName evidence="2">Fungal-type protein kinase domain-containing protein</fullName>
    </recommendedName>
</protein>
<dbReference type="PROSITE" id="PS00109">
    <property type="entry name" value="PROTEIN_KINASE_TYR"/>
    <property type="match status" value="1"/>
</dbReference>
<comment type="caution">
    <text evidence="3">The sequence shown here is derived from an EMBL/GenBank/DDBJ whole genome shotgun (WGS) entry which is preliminary data.</text>
</comment>
<dbReference type="InterPro" id="IPR011009">
    <property type="entry name" value="Kinase-like_dom_sf"/>
</dbReference>
<dbReference type="GO" id="GO:0004672">
    <property type="term" value="F:protein kinase activity"/>
    <property type="evidence" value="ECO:0007669"/>
    <property type="project" value="InterPro"/>
</dbReference>
<dbReference type="PANTHER" id="PTHR38248:SF2">
    <property type="entry name" value="FUNK1 11"/>
    <property type="match status" value="1"/>
</dbReference>
<feature type="region of interest" description="Disordered" evidence="1">
    <location>
        <begin position="582"/>
        <end position="611"/>
    </location>
</feature>
<dbReference type="SUPFAM" id="SSF56112">
    <property type="entry name" value="Protein kinase-like (PK-like)"/>
    <property type="match status" value="1"/>
</dbReference>
<evidence type="ECO:0000313" key="3">
    <source>
        <dbReference type="EMBL" id="KAJ7756940.1"/>
    </source>
</evidence>
<dbReference type="InterPro" id="IPR040976">
    <property type="entry name" value="Pkinase_fungal"/>
</dbReference>
<dbReference type="PANTHER" id="PTHR38248">
    <property type="entry name" value="FUNK1 6"/>
    <property type="match status" value="1"/>
</dbReference>
<sequence length="611" mass="69233">MFEKPQPSLEPFCHRRQRPPNEMHASGALLTEVPLDFFLNAVLGYVSDAVPQVIELLKEDGHIVNGSWEQFSSCDDTFQRMAEILQDFVQIFDSVSRISQRVLRRTPTVIFTTAILEPPGRSRAPGAEFQMPASDVDVPGSFRRAVPWQLETLPSTGAVAPCAWIERELVWSCHDVLREDARRRFTFGVTTNENSMRVWFFSRSHEFVTTPFSFVSDPRSVVHMFFGLAFATPEQLGYDSSISCFVDNAKNIQYRLFVGGAAYITKKILSDNRAEASRGRVTRVWEAYREDDPDHIPVVVKDVWTLIPIPRVLRLPVLARGFVKTSSGADDNSFDIIRGCASESFPPGIVNFTPRKHYRIVFKEVGVAFDGLNNLSEVMRALADATQALRLLHRLGLVYRDVSAGNILLVDGVGKLSDLEYIRSFEVRPTLDSSDRRAGTPEYTSAEFWFNPLHDLESLVWIALFVIAYHRRRTTAAMRDVLDRFFPRQFCDQTVAARLVAIKSPILPISSSDPLFPVVRSLDLVRAHIFSHFTRFYADFRDDYFTLDAGHRSNQVSSFGQLHSTVFDVYETAMVQAQGISLATPEPEKRKASHEAQKHFPEDKGTGHEDR</sequence>
<dbReference type="Pfam" id="PF17667">
    <property type="entry name" value="Pkinase_fungal"/>
    <property type="match status" value="2"/>
</dbReference>
<organism evidence="3 4">
    <name type="scientific">Mycena metata</name>
    <dbReference type="NCBI Taxonomy" id="1033252"/>
    <lineage>
        <taxon>Eukaryota</taxon>
        <taxon>Fungi</taxon>
        <taxon>Dikarya</taxon>
        <taxon>Basidiomycota</taxon>
        <taxon>Agaricomycotina</taxon>
        <taxon>Agaricomycetes</taxon>
        <taxon>Agaricomycetidae</taxon>
        <taxon>Agaricales</taxon>
        <taxon>Marasmiineae</taxon>
        <taxon>Mycenaceae</taxon>
        <taxon>Mycena</taxon>
    </lineage>
</organism>
<dbReference type="EMBL" id="JARKIB010000045">
    <property type="protein sequence ID" value="KAJ7756940.1"/>
    <property type="molecule type" value="Genomic_DNA"/>
</dbReference>
<keyword evidence="4" id="KW-1185">Reference proteome</keyword>
<dbReference type="Proteomes" id="UP001215598">
    <property type="component" value="Unassembled WGS sequence"/>
</dbReference>
<feature type="domain" description="Fungal-type protein kinase" evidence="2">
    <location>
        <begin position="167"/>
        <end position="305"/>
    </location>
</feature>
<evidence type="ECO:0000259" key="2">
    <source>
        <dbReference type="Pfam" id="PF17667"/>
    </source>
</evidence>
<feature type="domain" description="Fungal-type protein kinase" evidence="2">
    <location>
        <begin position="352"/>
        <end position="466"/>
    </location>
</feature>
<evidence type="ECO:0000313" key="4">
    <source>
        <dbReference type="Proteomes" id="UP001215598"/>
    </source>
</evidence>
<name>A0AAD7J4J6_9AGAR</name>
<accession>A0AAD7J4J6</accession>
<gene>
    <name evidence="3" type="ORF">B0H16DRAFT_1885671</name>
</gene>
<reference evidence="3" key="1">
    <citation type="submission" date="2023-03" db="EMBL/GenBank/DDBJ databases">
        <title>Massive genome expansion in bonnet fungi (Mycena s.s.) driven by repeated elements and novel gene families across ecological guilds.</title>
        <authorList>
            <consortium name="Lawrence Berkeley National Laboratory"/>
            <person name="Harder C.B."/>
            <person name="Miyauchi S."/>
            <person name="Viragh M."/>
            <person name="Kuo A."/>
            <person name="Thoen E."/>
            <person name="Andreopoulos B."/>
            <person name="Lu D."/>
            <person name="Skrede I."/>
            <person name="Drula E."/>
            <person name="Henrissat B."/>
            <person name="Morin E."/>
            <person name="Kohler A."/>
            <person name="Barry K."/>
            <person name="LaButti K."/>
            <person name="Morin E."/>
            <person name="Salamov A."/>
            <person name="Lipzen A."/>
            <person name="Mereny Z."/>
            <person name="Hegedus B."/>
            <person name="Baldrian P."/>
            <person name="Stursova M."/>
            <person name="Weitz H."/>
            <person name="Taylor A."/>
            <person name="Grigoriev I.V."/>
            <person name="Nagy L.G."/>
            <person name="Martin F."/>
            <person name="Kauserud H."/>
        </authorList>
    </citation>
    <scope>NUCLEOTIDE SEQUENCE</scope>
    <source>
        <strain evidence="3">CBHHK182m</strain>
    </source>
</reference>
<dbReference type="Gene3D" id="1.10.510.10">
    <property type="entry name" value="Transferase(Phosphotransferase) domain 1"/>
    <property type="match status" value="1"/>
</dbReference>
<dbReference type="InterPro" id="IPR008266">
    <property type="entry name" value="Tyr_kinase_AS"/>
</dbReference>
<evidence type="ECO:0000256" key="1">
    <source>
        <dbReference type="SAM" id="MobiDB-lite"/>
    </source>
</evidence>